<evidence type="ECO:0000313" key="7">
    <source>
        <dbReference type="EMBL" id="KAK2162692.1"/>
    </source>
</evidence>
<evidence type="ECO:0000256" key="5">
    <source>
        <dbReference type="SAM" id="MobiDB-lite"/>
    </source>
</evidence>
<protein>
    <recommendedName>
        <fullName evidence="6">RRM domain-containing protein</fullName>
    </recommendedName>
</protein>
<dbReference type="PANTHER" id="PTHR45735:SF2">
    <property type="entry name" value="CLEAVAGE STIMULATION FACTOR SUBUNIT 2"/>
    <property type="match status" value="1"/>
</dbReference>
<gene>
    <name evidence="7" type="ORF">LSH36_93g02035</name>
</gene>
<dbReference type="FunFam" id="1.25.40.630:FF:000001">
    <property type="entry name" value="Cleavage stimulation factor subunit 2"/>
    <property type="match status" value="1"/>
</dbReference>
<dbReference type="GO" id="GO:0005847">
    <property type="term" value="C:mRNA cleavage and polyadenylation specificity factor complex"/>
    <property type="evidence" value="ECO:0007669"/>
    <property type="project" value="TreeGrafter"/>
</dbReference>
<dbReference type="GO" id="GO:0003729">
    <property type="term" value="F:mRNA binding"/>
    <property type="evidence" value="ECO:0007669"/>
    <property type="project" value="TreeGrafter"/>
</dbReference>
<dbReference type="Gene3D" id="1.10.20.70">
    <property type="entry name" value="Transcription termination and cleavage factor, C-terminal domain"/>
    <property type="match status" value="1"/>
</dbReference>
<dbReference type="PROSITE" id="PS50102">
    <property type="entry name" value="RRM"/>
    <property type="match status" value="1"/>
</dbReference>
<keyword evidence="8" id="KW-1185">Reference proteome</keyword>
<keyword evidence="2 4" id="KW-0694">RNA-binding</keyword>
<dbReference type="SUPFAM" id="SSF54928">
    <property type="entry name" value="RNA-binding domain, RBD"/>
    <property type="match status" value="1"/>
</dbReference>
<dbReference type="AlphaFoldDB" id="A0AAD9K0X7"/>
<dbReference type="Pfam" id="PF14304">
    <property type="entry name" value="CSTF_C"/>
    <property type="match status" value="1"/>
</dbReference>
<feature type="region of interest" description="Disordered" evidence="5">
    <location>
        <begin position="1"/>
        <end position="21"/>
    </location>
</feature>
<dbReference type="EMBL" id="JAODUP010000093">
    <property type="protein sequence ID" value="KAK2162692.1"/>
    <property type="molecule type" value="Genomic_DNA"/>
</dbReference>
<comment type="subcellular location">
    <subcellularLocation>
        <location evidence="1">Nucleus</location>
    </subcellularLocation>
</comment>
<dbReference type="Gene3D" id="3.30.70.330">
    <property type="match status" value="1"/>
</dbReference>
<reference evidence="7" key="1">
    <citation type="journal article" date="2023" name="Mol. Biol. Evol.">
        <title>Third-Generation Sequencing Reveals the Adaptive Role of the Epigenome in Three Deep-Sea Polychaetes.</title>
        <authorList>
            <person name="Perez M."/>
            <person name="Aroh O."/>
            <person name="Sun Y."/>
            <person name="Lan Y."/>
            <person name="Juniper S.K."/>
            <person name="Young C.R."/>
            <person name="Angers B."/>
            <person name="Qian P.Y."/>
        </authorList>
    </citation>
    <scope>NUCLEOTIDE SEQUENCE</scope>
    <source>
        <strain evidence="7">P08H-3</strain>
    </source>
</reference>
<feature type="compositionally biased region" description="Basic and acidic residues" evidence="5">
    <location>
        <begin position="433"/>
        <end position="455"/>
    </location>
</feature>
<feature type="region of interest" description="Disordered" evidence="5">
    <location>
        <begin position="340"/>
        <end position="486"/>
    </location>
</feature>
<dbReference type="Pfam" id="PF00076">
    <property type="entry name" value="RRM_1"/>
    <property type="match status" value="1"/>
</dbReference>
<dbReference type="FunFam" id="1.10.20.70:FF:000001">
    <property type="entry name" value="Cleavage stimulation factor subunit 2"/>
    <property type="match status" value="1"/>
</dbReference>
<keyword evidence="3" id="KW-0539">Nucleus</keyword>
<comment type="caution">
    <text evidence="7">The sequence shown here is derived from an EMBL/GenBank/DDBJ whole genome shotgun (WGS) entry which is preliminary data.</text>
</comment>
<proteinExistence type="predicted"/>
<sequence length="527" mass="55658">MAAVSAGSFAGNSRDRDRDQMNFGPVTAAERAQRSVFVGNIPYEATEEQLKEIFCQVGPVVSFRLVYDRETGKPKGYGFCEYQDVETARSAMRNLNNHDFNGRPLRVGVAAGEQGKDDKSMQQALGGIPMESPYGDPVEPAKAPEAISKAVASLPPEQMFELMKQMKLCIQNNPNEARNMLLQNPQLAYALLQAQIVMKIVDPQVALAMLHRQTEQIPPLLASDQDFKPAISQDTDIRMMTNVAAGGAAHAIGQMGTVVTGPPERAQIPMASTLPGAPMSVPASVAAVDGIPTSIGGQQLVGQAVSMGRPAVSVGVPVRTMAPVVGTLADPRIAPGVTSTVLTTNMSPRPDAGAAPVGRSRGLLGDAPGIPGPPSGDVDFRERGPALLDTPVIPGQGPPGRSVQTARVGPPTSRANLPQEFVPGQGAPGADISRVDPRNASRLETRDPRQAEPRRPAPQPGLSGQLQRLQAPPASGTSNGAVSTQDQEKTALIMQVLQLTDEQIAMLPPDQRQSIIILKDQIARSAV</sequence>
<dbReference type="InterPro" id="IPR026896">
    <property type="entry name" value="CSTF_C"/>
</dbReference>
<feature type="compositionally biased region" description="Polar residues" evidence="5">
    <location>
        <begin position="475"/>
        <end position="485"/>
    </location>
</feature>
<dbReference type="PANTHER" id="PTHR45735">
    <property type="entry name" value="CLEAVAGE STIMULATION FACTOR SUBUNIT 2"/>
    <property type="match status" value="1"/>
</dbReference>
<dbReference type="InterPro" id="IPR025742">
    <property type="entry name" value="CSTF2_hinge"/>
</dbReference>
<evidence type="ECO:0000256" key="1">
    <source>
        <dbReference type="ARBA" id="ARBA00004123"/>
    </source>
</evidence>
<dbReference type="SMART" id="SM00360">
    <property type="entry name" value="RRM"/>
    <property type="match status" value="1"/>
</dbReference>
<dbReference type="CDD" id="cd12398">
    <property type="entry name" value="RRM_CSTF2_RNA15_like"/>
    <property type="match status" value="1"/>
</dbReference>
<dbReference type="Proteomes" id="UP001208570">
    <property type="component" value="Unassembled WGS sequence"/>
</dbReference>
<name>A0AAD9K0X7_9ANNE</name>
<dbReference type="Pfam" id="PF14327">
    <property type="entry name" value="CSTF2_hinge"/>
    <property type="match status" value="1"/>
</dbReference>
<evidence type="ECO:0000256" key="4">
    <source>
        <dbReference type="PROSITE-ProRule" id="PRU00176"/>
    </source>
</evidence>
<evidence type="ECO:0000256" key="3">
    <source>
        <dbReference type="ARBA" id="ARBA00023242"/>
    </source>
</evidence>
<evidence type="ECO:0000313" key="8">
    <source>
        <dbReference type="Proteomes" id="UP001208570"/>
    </source>
</evidence>
<feature type="domain" description="RRM" evidence="6">
    <location>
        <begin position="34"/>
        <end position="112"/>
    </location>
</feature>
<evidence type="ECO:0000259" key="6">
    <source>
        <dbReference type="PROSITE" id="PS50102"/>
    </source>
</evidence>
<dbReference type="InterPro" id="IPR038192">
    <property type="entry name" value="CSTF_C_sf"/>
</dbReference>
<dbReference type="InterPro" id="IPR012677">
    <property type="entry name" value="Nucleotide-bd_a/b_plait_sf"/>
</dbReference>
<dbReference type="InterPro" id="IPR000504">
    <property type="entry name" value="RRM_dom"/>
</dbReference>
<evidence type="ECO:0000256" key="2">
    <source>
        <dbReference type="ARBA" id="ARBA00022884"/>
    </source>
</evidence>
<organism evidence="7 8">
    <name type="scientific">Paralvinella palmiformis</name>
    <dbReference type="NCBI Taxonomy" id="53620"/>
    <lineage>
        <taxon>Eukaryota</taxon>
        <taxon>Metazoa</taxon>
        <taxon>Spiralia</taxon>
        <taxon>Lophotrochozoa</taxon>
        <taxon>Annelida</taxon>
        <taxon>Polychaeta</taxon>
        <taxon>Sedentaria</taxon>
        <taxon>Canalipalpata</taxon>
        <taxon>Terebellida</taxon>
        <taxon>Terebelliformia</taxon>
        <taxon>Alvinellidae</taxon>
        <taxon>Paralvinella</taxon>
    </lineage>
</organism>
<dbReference type="GO" id="GO:0031124">
    <property type="term" value="P:mRNA 3'-end processing"/>
    <property type="evidence" value="ECO:0007669"/>
    <property type="project" value="InterPro"/>
</dbReference>
<dbReference type="InterPro" id="IPR035979">
    <property type="entry name" value="RBD_domain_sf"/>
</dbReference>
<dbReference type="Gene3D" id="1.25.40.630">
    <property type="match status" value="1"/>
</dbReference>
<accession>A0AAD9K0X7</accession>